<dbReference type="InterPro" id="IPR002645">
    <property type="entry name" value="STAS_dom"/>
</dbReference>
<dbReference type="Gene3D" id="3.30.750.24">
    <property type="entry name" value="STAS domain"/>
    <property type="match status" value="1"/>
</dbReference>
<dbReference type="GO" id="GO:0043856">
    <property type="term" value="F:anti-sigma factor antagonist activity"/>
    <property type="evidence" value="ECO:0007669"/>
    <property type="project" value="TreeGrafter"/>
</dbReference>
<proteinExistence type="predicted"/>
<dbReference type="PANTHER" id="PTHR33495">
    <property type="entry name" value="ANTI-SIGMA FACTOR ANTAGONIST TM_1081-RELATED-RELATED"/>
    <property type="match status" value="1"/>
</dbReference>
<reference evidence="2 3" key="1">
    <citation type="submission" date="2019-09" db="EMBL/GenBank/DDBJ databases">
        <title>Screening of Novel Bioactive Compounds from Soil-Associated.</title>
        <authorList>
            <person name="Zhao S."/>
        </authorList>
    </citation>
    <scope>NUCLEOTIDE SEQUENCE [LARGE SCALE GENOMIC DNA]</scope>
    <source>
        <strain evidence="2 3">HIT-DPA4</strain>
    </source>
</reference>
<dbReference type="PROSITE" id="PS50801">
    <property type="entry name" value="STAS"/>
    <property type="match status" value="1"/>
</dbReference>
<gene>
    <name evidence="2" type="ORF">F7R91_12570</name>
</gene>
<dbReference type="Pfam" id="PF13466">
    <property type="entry name" value="STAS_2"/>
    <property type="match status" value="1"/>
</dbReference>
<dbReference type="EMBL" id="VZRB01000007">
    <property type="protein sequence ID" value="KAB1147151.1"/>
    <property type="molecule type" value="Genomic_DNA"/>
</dbReference>
<feature type="domain" description="STAS" evidence="1">
    <location>
        <begin position="29"/>
        <end position="122"/>
    </location>
</feature>
<dbReference type="PANTHER" id="PTHR33495:SF2">
    <property type="entry name" value="ANTI-SIGMA FACTOR ANTAGONIST TM_1081-RELATED"/>
    <property type="match status" value="1"/>
</dbReference>
<dbReference type="Proteomes" id="UP000442707">
    <property type="component" value="Unassembled WGS sequence"/>
</dbReference>
<dbReference type="InterPro" id="IPR058548">
    <property type="entry name" value="MlaB-like_STAS"/>
</dbReference>
<dbReference type="AlphaFoldDB" id="A0A6H9V5C7"/>
<sequence>MSPVGESGDKPSEQGPVPDRVGVVQYECNGAWVVVAHGTYDMNLIAPLVEALEAAAEKHSRVVVDASGLNFADSTFLNLLLRIHHTTELRVVAPAPQLRRVLELTGADAVLDVRATLEDTTS</sequence>
<dbReference type="SUPFAM" id="SSF52091">
    <property type="entry name" value="SpoIIaa-like"/>
    <property type="match status" value="1"/>
</dbReference>
<dbReference type="CDD" id="cd07043">
    <property type="entry name" value="STAS_anti-anti-sigma_factors"/>
    <property type="match status" value="1"/>
</dbReference>
<evidence type="ECO:0000259" key="1">
    <source>
        <dbReference type="PROSITE" id="PS50801"/>
    </source>
</evidence>
<comment type="caution">
    <text evidence="2">The sequence shown here is derived from an EMBL/GenBank/DDBJ whole genome shotgun (WGS) entry which is preliminary data.</text>
</comment>
<evidence type="ECO:0000313" key="2">
    <source>
        <dbReference type="EMBL" id="KAB1147151.1"/>
    </source>
</evidence>
<name>A0A6H9V5C7_9ACTN</name>
<keyword evidence="3" id="KW-1185">Reference proteome</keyword>
<dbReference type="RefSeq" id="WP_150947672.1">
    <property type="nucleotide sequence ID" value="NZ_VZRB01000007.1"/>
</dbReference>
<protein>
    <submittedName>
        <fullName evidence="2">STAS domain-containing protein</fullName>
    </submittedName>
</protein>
<dbReference type="InterPro" id="IPR036513">
    <property type="entry name" value="STAS_dom_sf"/>
</dbReference>
<accession>A0A6H9V5C7</accession>
<organism evidence="2 3">
    <name type="scientific">Streptomyces luteolifulvus</name>
    <dbReference type="NCBI Taxonomy" id="2615112"/>
    <lineage>
        <taxon>Bacteria</taxon>
        <taxon>Bacillati</taxon>
        <taxon>Actinomycetota</taxon>
        <taxon>Actinomycetes</taxon>
        <taxon>Kitasatosporales</taxon>
        <taxon>Streptomycetaceae</taxon>
        <taxon>Streptomyces</taxon>
    </lineage>
</organism>
<evidence type="ECO:0000313" key="3">
    <source>
        <dbReference type="Proteomes" id="UP000442707"/>
    </source>
</evidence>